<dbReference type="EMBL" id="BAAABY010000031">
    <property type="protein sequence ID" value="GAA0474563.1"/>
    <property type="molecule type" value="Genomic_DNA"/>
</dbReference>
<gene>
    <name evidence="2" type="ORF">GCM10010361_43650</name>
</gene>
<name>A0ABP3K9W4_9ACTN</name>
<sequence>MSPGAPSPAPPSHRPGPAPAEAGTARVRDRRTPSLGSAPPAGPPPTSPWPAPRPGLTCARRPAPCRQSEASPRRPDYAEILTGGVCMAREIIIGNSVAAFLRELTAPELENLVADIRQVMKGGRPYPGIQAPKKHRLVVLGSGYTMVYRKMTADELLEYDVKRGFVVVELASVSEARQP</sequence>
<accession>A0ABP3K9W4</accession>
<evidence type="ECO:0000313" key="2">
    <source>
        <dbReference type="EMBL" id="GAA0474563.1"/>
    </source>
</evidence>
<dbReference type="Proteomes" id="UP001500909">
    <property type="component" value="Unassembled WGS sequence"/>
</dbReference>
<protein>
    <submittedName>
        <fullName evidence="2">Uncharacterized protein</fullName>
    </submittedName>
</protein>
<keyword evidence="3" id="KW-1185">Reference proteome</keyword>
<comment type="caution">
    <text evidence="2">The sequence shown here is derived from an EMBL/GenBank/DDBJ whole genome shotgun (WGS) entry which is preliminary data.</text>
</comment>
<evidence type="ECO:0000313" key="3">
    <source>
        <dbReference type="Proteomes" id="UP001500909"/>
    </source>
</evidence>
<feature type="compositionally biased region" description="Pro residues" evidence="1">
    <location>
        <begin position="1"/>
        <end position="18"/>
    </location>
</feature>
<reference evidence="3" key="1">
    <citation type="journal article" date="2019" name="Int. J. Syst. Evol. Microbiol.">
        <title>The Global Catalogue of Microorganisms (GCM) 10K type strain sequencing project: providing services to taxonomists for standard genome sequencing and annotation.</title>
        <authorList>
            <consortium name="The Broad Institute Genomics Platform"/>
            <consortium name="The Broad Institute Genome Sequencing Center for Infectious Disease"/>
            <person name="Wu L."/>
            <person name="Ma J."/>
        </authorList>
    </citation>
    <scope>NUCLEOTIDE SEQUENCE [LARGE SCALE GENOMIC DNA]</scope>
    <source>
        <strain evidence="3">JCM 4805</strain>
    </source>
</reference>
<feature type="compositionally biased region" description="Pro residues" evidence="1">
    <location>
        <begin position="40"/>
        <end position="53"/>
    </location>
</feature>
<proteinExistence type="predicted"/>
<organism evidence="2 3">
    <name type="scientific">Streptomyces olivaceiscleroticus</name>
    <dbReference type="NCBI Taxonomy" id="68245"/>
    <lineage>
        <taxon>Bacteria</taxon>
        <taxon>Bacillati</taxon>
        <taxon>Actinomycetota</taxon>
        <taxon>Actinomycetes</taxon>
        <taxon>Kitasatosporales</taxon>
        <taxon>Streptomycetaceae</taxon>
        <taxon>Streptomyces</taxon>
    </lineage>
</organism>
<evidence type="ECO:0000256" key="1">
    <source>
        <dbReference type="SAM" id="MobiDB-lite"/>
    </source>
</evidence>
<feature type="region of interest" description="Disordered" evidence="1">
    <location>
        <begin position="1"/>
        <end position="73"/>
    </location>
</feature>